<evidence type="ECO:0000256" key="4">
    <source>
        <dbReference type="ARBA" id="ARBA00038314"/>
    </source>
</evidence>
<evidence type="ECO:0000256" key="1">
    <source>
        <dbReference type="ARBA" id="ARBA00005179"/>
    </source>
</evidence>
<accession>M2VTB9</accession>
<dbReference type="RefSeq" id="XP_005702956.1">
    <property type="nucleotide sequence ID" value="XM_005702899.1"/>
</dbReference>
<dbReference type="Gramene" id="EME26436">
    <property type="protein sequence ID" value="EME26436"/>
    <property type="gene ID" value="Gasu_59230"/>
</dbReference>
<comment type="similarity">
    <text evidence="4">Belongs to the class I-like SAM-binding methyltransferase superfamily.</text>
</comment>
<dbReference type="PANTHER" id="PTHR35897:SF1">
    <property type="entry name" value="METHYLTRANSFERASE AUSD"/>
    <property type="match status" value="1"/>
</dbReference>
<evidence type="ECO:0000313" key="5">
    <source>
        <dbReference type="EMBL" id="EME26436.1"/>
    </source>
</evidence>
<dbReference type="AlphaFoldDB" id="M2VTB9"/>
<dbReference type="InterPro" id="IPR029063">
    <property type="entry name" value="SAM-dependent_MTases_sf"/>
</dbReference>
<reference evidence="6" key="1">
    <citation type="journal article" date="2013" name="Science">
        <title>Gene transfer from bacteria and archaea facilitated evolution of an extremophilic eukaryote.</title>
        <authorList>
            <person name="Schonknecht G."/>
            <person name="Chen W.H."/>
            <person name="Ternes C.M."/>
            <person name="Barbier G.G."/>
            <person name="Shrestha R.P."/>
            <person name="Stanke M."/>
            <person name="Brautigam A."/>
            <person name="Baker B.J."/>
            <person name="Banfield J.F."/>
            <person name="Garavito R.M."/>
            <person name="Carr K."/>
            <person name="Wilkerson C."/>
            <person name="Rensing S.A."/>
            <person name="Gagneul D."/>
            <person name="Dickenson N.E."/>
            <person name="Oesterhelt C."/>
            <person name="Lercher M.J."/>
            <person name="Weber A.P."/>
        </authorList>
    </citation>
    <scope>NUCLEOTIDE SEQUENCE [LARGE SCALE GENOMIC DNA]</scope>
    <source>
        <strain evidence="6">074W</strain>
    </source>
</reference>
<dbReference type="SUPFAM" id="SSF53335">
    <property type="entry name" value="S-adenosyl-L-methionine-dependent methyltransferases"/>
    <property type="match status" value="1"/>
</dbReference>
<name>M2VTB9_GALSU</name>
<protein>
    <recommendedName>
        <fullName evidence="7">Methyltransferase domain-containing protein</fullName>
    </recommendedName>
</protein>
<dbReference type="CDD" id="cd02440">
    <property type="entry name" value="AdoMet_MTases"/>
    <property type="match status" value="1"/>
</dbReference>
<dbReference type="EMBL" id="KB454549">
    <property type="protein sequence ID" value="EME26436.1"/>
    <property type="molecule type" value="Genomic_DNA"/>
</dbReference>
<evidence type="ECO:0008006" key="7">
    <source>
        <dbReference type="Google" id="ProtNLM"/>
    </source>
</evidence>
<dbReference type="KEGG" id="gsl:Gasu_59230"/>
<dbReference type="PANTHER" id="PTHR35897">
    <property type="entry name" value="METHYLTRANSFERASE AUSD"/>
    <property type="match status" value="1"/>
</dbReference>
<gene>
    <name evidence="5" type="ORF">Gasu_59230</name>
</gene>
<keyword evidence="6" id="KW-1185">Reference proteome</keyword>
<evidence type="ECO:0000256" key="3">
    <source>
        <dbReference type="ARBA" id="ARBA00022691"/>
    </source>
</evidence>
<organism evidence="5 6">
    <name type="scientific">Galdieria sulphuraria</name>
    <name type="common">Red alga</name>
    <dbReference type="NCBI Taxonomy" id="130081"/>
    <lineage>
        <taxon>Eukaryota</taxon>
        <taxon>Rhodophyta</taxon>
        <taxon>Bangiophyceae</taxon>
        <taxon>Galdieriales</taxon>
        <taxon>Galdieriaceae</taxon>
        <taxon>Galdieria</taxon>
    </lineage>
</organism>
<sequence>MMEQVVLSLFPKGWTKEEILEKAQNIQQLGISRGLNYRCVESGQFLRVGLVQHPFYSEILEKKPLREQRILEIGCGFGIDTRYLIQQGVVKENILAIDVAPAFIELGFELFEDRELLESCFQIKSVGDEDFVSFIRNEFSGNPIDLVTAFQVLHTIPQYNEKVANDVYQLVQPSKGIFMGITQGIPEEKQEPLYFDRKGDPRVAHTKQSLTNMLKGAGFQRIKMQFLERHTYENGWTGDTDTMTDIAGRRQPLAFIAFVE</sequence>
<dbReference type="Pfam" id="PF13489">
    <property type="entry name" value="Methyltransf_23"/>
    <property type="match status" value="1"/>
</dbReference>
<evidence type="ECO:0000313" key="6">
    <source>
        <dbReference type="Proteomes" id="UP000030680"/>
    </source>
</evidence>
<dbReference type="GeneID" id="17085410"/>
<keyword evidence="2" id="KW-0808">Transferase</keyword>
<dbReference type="Proteomes" id="UP000030680">
    <property type="component" value="Unassembled WGS sequence"/>
</dbReference>
<proteinExistence type="inferred from homology"/>
<dbReference type="GO" id="GO:0016740">
    <property type="term" value="F:transferase activity"/>
    <property type="evidence" value="ECO:0007669"/>
    <property type="project" value="UniProtKB-KW"/>
</dbReference>
<dbReference type="OrthoDB" id="2094832at2759"/>
<dbReference type="InterPro" id="IPR051654">
    <property type="entry name" value="Meroterpenoid_MTases"/>
</dbReference>
<evidence type="ECO:0000256" key="2">
    <source>
        <dbReference type="ARBA" id="ARBA00022679"/>
    </source>
</evidence>
<comment type="pathway">
    <text evidence="1">Secondary metabolite biosynthesis.</text>
</comment>
<dbReference type="Gene3D" id="3.40.50.150">
    <property type="entry name" value="Vaccinia Virus protein VP39"/>
    <property type="match status" value="1"/>
</dbReference>
<keyword evidence="3" id="KW-0949">S-adenosyl-L-methionine</keyword>